<dbReference type="Proteomes" id="UP001454036">
    <property type="component" value="Unassembled WGS sequence"/>
</dbReference>
<accession>A0AAV3NMJ0</accession>
<feature type="domain" description="PB1-like" evidence="1">
    <location>
        <begin position="22"/>
        <end position="119"/>
    </location>
</feature>
<reference evidence="2 3" key="1">
    <citation type="submission" date="2024-01" db="EMBL/GenBank/DDBJ databases">
        <title>The complete chloroplast genome sequence of Lithospermum erythrorhizon: insights into the phylogenetic relationship among Boraginaceae species and the maternal lineages of purple gromwells.</title>
        <authorList>
            <person name="Okada T."/>
            <person name="Watanabe K."/>
        </authorList>
    </citation>
    <scope>NUCLEOTIDE SEQUENCE [LARGE SCALE GENOMIC DNA]</scope>
</reference>
<evidence type="ECO:0000313" key="2">
    <source>
        <dbReference type="EMBL" id="GAA0140574.1"/>
    </source>
</evidence>
<gene>
    <name evidence="2" type="ORF">LIER_01890</name>
</gene>
<sequence>MSNSRLNCSTNVSTLVVGEHKDLMTLKVHYGGIFTLNHLRVYENGQLRTIDFVSMDTFNLLDIDVIVVAAGYKYKFPVMYLWLVLGETLDNGLRPFQCTEHILQLFEHASYWKTMDIYLDRTPL</sequence>
<keyword evidence="3" id="KW-1185">Reference proteome</keyword>
<dbReference type="AlphaFoldDB" id="A0AAV3NMJ0"/>
<name>A0AAV3NMJ0_LITER</name>
<proteinExistence type="predicted"/>
<evidence type="ECO:0000259" key="1">
    <source>
        <dbReference type="Pfam" id="PF26130"/>
    </source>
</evidence>
<dbReference type="EMBL" id="BAABME010000196">
    <property type="protein sequence ID" value="GAA0140574.1"/>
    <property type="molecule type" value="Genomic_DNA"/>
</dbReference>
<protein>
    <recommendedName>
        <fullName evidence="1">PB1-like domain-containing protein</fullName>
    </recommendedName>
</protein>
<dbReference type="InterPro" id="IPR058594">
    <property type="entry name" value="PB1-like_dom_pln"/>
</dbReference>
<comment type="caution">
    <text evidence="2">The sequence shown here is derived from an EMBL/GenBank/DDBJ whole genome shotgun (WGS) entry which is preliminary data.</text>
</comment>
<dbReference type="Pfam" id="PF26130">
    <property type="entry name" value="PB1-like"/>
    <property type="match status" value="1"/>
</dbReference>
<organism evidence="2 3">
    <name type="scientific">Lithospermum erythrorhizon</name>
    <name type="common">Purple gromwell</name>
    <name type="synonym">Lithospermum officinale var. erythrorhizon</name>
    <dbReference type="NCBI Taxonomy" id="34254"/>
    <lineage>
        <taxon>Eukaryota</taxon>
        <taxon>Viridiplantae</taxon>
        <taxon>Streptophyta</taxon>
        <taxon>Embryophyta</taxon>
        <taxon>Tracheophyta</taxon>
        <taxon>Spermatophyta</taxon>
        <taxon>Magnoliopsida</taxon>
        <taxon>eudicotyledons</taxon>
        <taxon>Gunneridae</taxon>
        <taxon>Pentapetalae</taxon>
        <taxon>asterids</taxon>
        <taxon>lamiids</taxon>
        <taxon>Boraginales</taxon>
        <taxon>Boraginaceae</taxon>
        <taxon>Boraginoideae</taxon>
        <taxon>Lithospermeae</taxon>
        <taxon>Lithospermum</taxon>
    </lineage>
</organism>
<evidence type="ECO:0000313" key="3">
    <source>
        <dbReference type="Proteomes" id="UP001454036"/>
    </source>
</evidence>